<reference evidence="2 3" key="1">
    <citation type="journal article" date="2023" name="Hortic Res">
        <title>Pangenome of water caltrop reveals structural variations and asymmetric subgenome divergence after allopolyploidization.</title>
        <authorList>
            <person name="Zhang X."/>
            <person name="Chen Y."/>
            <person name="Wang L."/>
            <person name="Yuan Y."/>
            <person name="Fang M."/>
            <person name="Shi L."/>
            <person name="Lu R."/>
            <person name="Comes H.P."/>
            <person name="Ma Y."/>
            <person name="Chen Y."/>
            <person name="Huang G."/>
            <person name="Zhou Y."/>
            <person name="Zheng Z."/>
            <person name="Qiu Y."/>
        </authorList>
    </citation>
    <scope>NUCLEOTIDE SEQUENCE [LARGE SCALE GENOMIC DNA]</scope>
    <source>
        <strain evidence="2">F231</strain>
    </source>
</reference>
<proteinExistence type="predicted"/>
<sequence length="153" mass="16335">MAVKGAPSLVKALAVLAASLVLILLSSVWAVAGEEDQQQIIITTGGNASLWSYDGEDVGGYLTVAQEQPHLEGFEMAFSDLQVAVFTQSLATDYASKLANASNSNKAVCGRDKYGRYIPCTTPPSPKVQQPCAHLVRVYLLPDDIPYFSVGNI</sequence>
<evidence type="ECO:0000313" key="3">
    <source>
        <dbReference type="Proteomes" id="UP001346149"/>
    </source>
</evidence>
<gene>
    <name evidence="2" type="ORF">SAY86_025403</name>
</gene>
<keyword evidence="3" id="KW-1185">Reference proteome</keyword>
<dbReference type="EMBL" id="JAXQNO010000004">
    <property type="protein sequence ID" value="KAK4800038.1"/>
    <property type="molecule type" value="Genomic_DNA"/>
</dbReference>
<evidence type="ECO:0000313" key="2">
    <source>
        <dbReference type="EMBL" id="KAK4800038.1"/>
    </source>
</evidence>
<accession>A0AAN7M0N0</accession>
<evidence type="ECO:0000256" key="1">
    <source>
        <dbReference type="SAM" id="SignalP"/>
    </source>
</evidence>
<organism evidence="2 3">
    <name type="scientific">Trapa natans</name>
    <name type="common">Water chestnut</name>
    <dbReference type="NCBI Taxonomy" id="22666"/>
    <lineage>
        <taxon>Eukaryota</taxon>
        <taxon>Viridiplantae</taxon>
        <taxon>Streptophyta</taxon>
        <taxon>Embryophyta</taxon>
        <taxon>Tracheophyta</taxon>
        <taxon>Spermatophyta</taxon>
        <taxon>Magnoliopsida</taxon>
        <taxon>eudicotyledons</taxon>
        <taxon>Gunneridae</taxon>
        <taxon>Pentapetalae</taxon>
        <taxon>rosids</taxon>
        <taxon>malvids</taxon>
        <taxon>Myrtales</taxon>
        <taxon>Lythraceae</taxon>
        <taxon>Trapa</taxon>
    </lineage>
</organism>
<dbReference type="Proteomes" id="UP001346149">
    <property type="component" value="Unassembled WGS sequence"/>
</dbReference>
<feature type="signal peptide" evidence="1">
    <location>
        <begin position="1"/>
        <end position="33"/>
    </location>
</feature>
<comment type="caution">
    <text evidence="2">The sequence shown here is derived from an EMBL/GenBank/DDBJ whole genome shotgun (WGS) entry which is preliminary data.</text>
</comment>
<name>A0AAN7M0N0_TRANT</name>
<dbReference type="AlphaFoldDB" id="A0AAN7M0N0"/>
<feature type="chain" id="PRO_5042905712" evidence="1">
    <location>
        <begin position="34"/>
        <end position="153"/>
    </location>
</feature>
<keyword evidence="1" id="KW-0732">Signal</keyword>
<protein>
    <submittedName>
        <fullName evidence="2">Uncharacterized protein</fullName>
    </submittedName>
</protein>